<evidence type="ECO:0000313" key="1">
    <source>
        <dbReference type="EMBL" id="WMW06457.1"/>
    </source>
</evidence>
<accession>A0ABY9QQY9</accession>
<dbReference type="EMBL" id="CP132921">
    <property type="protein sequence ID" value="WMW06457.1"/>
    <property type="molecule type" value="Genomic_DNA"/>
</dbReference>
<keyword evidence="2" id="KW-1185">Reference proteome</keyword>
<proteinExistence type="predicted"/>
<gene>
    <name evidence="1" type="ORF">RAH46_03735</name>
</gene>
<dbReference type="GeneID" id="51821241"/>
<reference evidence="1 2" key="1">
    <citation type="submission" date="2023-08" db="EMBL/GenBank/DDBJ databases">
        <title>Complete Genome Sequence of Pseudomonas entomophila TVIN A01.</title>
        <authorList>
            <person name="Shelke T."/>
            <person name="Mahar N.S."/>
            <person name="Gupta I."/>
            <person name="Gupta V."/>
        </authorList>
    </citation>
    <scope>NUCLEOTIDE SEQUENCE [LARGE SCALE GENOMIC DNA]</scope>
    <source>
        <strain evidence="1 2">TVIN-A01</strain>
    </source>
</reference>
<evidence type="ECO:0000313" key="2">
    <source>
        <dbReference type="Proteomes" id="UP001183127"/>
    </source>
</evidence>
<protein>
    <recommendedName>
        <fullName evidence="3">Nucleotidyltransferase</fullName>
    </recommendedName>
</protein>
<evidence type="ECO:0008006" key="3">
    <source>
        <dbReference type="Google" id="ProtNLM"/>
    </source>
</evidence>
<sequence>MELAEFKDFLKSKPYSAVAEELIHKSSIHAFDSQKAYEDYKAPIKADHPHAHLVSIVGSANWKFSLNPDKNFRVFHEGSDIDIAIICADSYLKTWEELRRFHRDKYYSLGHSAQAALRRNGENVYSGFATPKWVPALTSELKRDHLKLTDKYSNKAVSYKQVNMMYFRNVAETIDYYVRSIRLANK</sequence>
<name>A0ABY9QQY9_9PSED</name>
<dbReference type="Proteomes" id="UP001183127">
    <property type="component" value="Chromosome"/>
</dbReference>
<organism evidence="1 2">
    <name type="scientific">Pseudomonas entomophila</name>
    <dbReference type="NCBI Taxonomy" id="312306"/>
    <lineage>
        <taxon>Bacteria</taxon>
        <taxon>Pseudomonadati</taxon>
        <taxon>Pseudomonadota</taxon>
        <taxon>Gammaproteobacteria</taxon>
        <taxon>Pseudomonadales</taxon>
        <taxon>Pseudomonadaceae</taxon>
        <taxon>Pseudomonas</taxon>
    </lineage>
</organism>
<dbReference type="RefSeq" id="WP_011536208.1">
    <property type="nucleotide sequence ID" value="NZ_CP132921.1"/>
</dbReference>